<dbReference type="InterPro" id="IPR020845">
    <property type="entry name" value="AMP-binding_CS"/>
</dbReference>
<dbReference type="PRINTS" id="PR00154">
    <property type="entry name" value="AMPBINDING"/>
</dbReference>
<dbReference type="InterPro" id="IPR010071">
    <property type="entry name" value="AA_adenyl_dom"/>
</dbReference>
<keyword evidence="4" id="KW-1185">Reference proteome</keyword>
<dbReference type="Pfam" id="PF00501">
    <property type="entry name" value="AMP-binding"/>
    <property type="match status" value="1"/>
</dbReference>
<dbReference type="GO" id="GO:0031177">
    <property type="term" value="F:phosphopantetheine binding"/>
    <property type="evidence" value="ECO:0007669"/>
    <property type="project" value="TreeGrafter"/>
</dbReference>
<dbReference type="Pfam" id="PF13193">
    <property type="entry name" value="AMP-binding_C"/>
    <property type="match status" value="1"/>
</dbReference>
<organism evidence="3 4">
    <name type="scientific">Lentzea xinjiangensis</name>
    <dbReference type="NCBI Taxonomy" id="402600"/>
    <lineage>
        <taxon>Bacteria</taxon>
        <taxon>Bacillati</taxon>
        <taxon>Actinomycetota</taxon>
        <taxon>Actinomycetes</taxon>
        <taxon>Pseudonocardiales</taxon>
        <taxon>Pseudonocardiaceae</taxon>
        <taxon>Lentzea</taxon>
    </lineage>
</organism>
<dbReference type="GO" id="GO:0044550">
    <property type="term" value="P:secondary metabolite biosynthetic process"/>
    <property type="evidence" value="ECO:0007669"/>
    <property type="project" value="TreeGrafter"/>
</dbReference>
<dbReference type="PANTHER" id="PTHR45527">
    <property type="entry name" value="NONRIBOSOMAL PEPTIDE SYNTHETASE"/>
    <property type="match status" value="1"/>
</dbReference>
<accession>A0A1H9WM67</accession>
<dbReference type="GO" id="GO:0005829">
    <property type="term" value="C:cytosol"/>
    <property type="evidence" value="ECO:0007669"/>
    <property type="project" value="TreeGrafter"/>
</dbReference>
<dbReference type="InterPro" id="IPR020459">
    <property type="entry name" value="AMP-binding"/>
</dbReference>
<dbReference type="PROSITE" id="PS00455">
    <property type="entry name" value="AMP_BINDING"/>
    <property type="match status" value="1"/>
</dbReference>
<name>A0A1H9WM67_9PSEU</name>
<protein>
    <submittedName>
        <fullName evidence="3">Nonribosomal peptide synthetase DhbF</fullName>
    </submittedName>
</protein>
<dbReference type="EMBL" id="FOFR01000037">
    <property type="protein sequence ID" value="SES34990.1"/>
    <property type="molecule type" value="Genomic_DNA"/>
</dbReference>
<dbReference type="InterPro" id="IPR025110">
    <property type="entry name" value="AMP-bd_C"/>
</dbReference>
<dbReference type="SUPFAM" id="SSF56801">
    <property type="entry name" value="Acetyl-CoA synthetase-like"/>
    <property type="match status" value="1"/>
</dbReference>
<reference evidence="4" key="1">
    <citation type="submission" date="2016-10" db="EMBL/GenBank/DDBJ databases">
        <authorList>
            <person name="Varghese N."/>
            <person name="Submissions S."/>
        </authorList>
    </citation>
    <scope>NUCLEOTIDE SEQUENCE [LARGE SCALE GENOMIC DNA]</scope>
    <source>
        <strain evidence="4">CGMCC 4.3525</strain>
    </source>
</reference>
<proteinExistence type="predicted"/>
<dbReference type="Gene3D" id="3.30.300.30">
    <property type="match status" value="1"/>
</dbReference>
<dbReference type="InterPro" id="IPR045851">
    <property type="entry name" value="AMP-bd_C_sf"/>
</dbReference>
<evidence type="ECO:0000313" key="4">
    <source>
        <dbReference type="Proteomes" id="UP000199352"/>
    </source>
</evidence>
<feature type="domain" description="AMP-binding enzyme C-terminal" evidence="2">
    <location>
        <begin position="406"/>
        <end position="480"/>
    </location>
</feature>
<dbReference type="InterPro" id="IPR000873">
    <property type="entry name" value="AMP-dep_synth/lig_dom"/>
</dbReference>
<dbReference type="AlphaFoldDB" id="A0A1H9WM67"/>
<evidence type="ECO:0000313" key="3">
    <source>
        <dbReference type="EMBL" id="SES34990.1"/>
    </source>
</evidence>
<dbReference type="OrthoDB" id="3243414at2"/>
<feature type="domain" description="AMP-dependent synthetase/ligase" evidence="1">
    <location>
        <begin position="14"/>
        <end position="350"/>
    </location>
</feature>
<dbReference type="RefSeq" id="WP_089962079.1">
    <property type="nucleotide sequence ID" value="NZ_FOFR01000037.1"/>
</dbReference>
<dbReference type="Proteomes" id="UP000199352">
    <property type="component" value="Unassembled WGS sequence"/>
</dbReference>
<dbReference type="NCBIfam" id="TIGR01733">
    <property type="entry name" value="AA-adenyl-dom"/>
    <property type="match status" value="1"/>
</dbReference>
<gene>
    <name evidence="3" type="ORF">SAMN05216188_13711</name>
</gene>
<evidence type="ECO:0000259" key="1">
    <source>
        <dbReference type="Pfam" id="PF00501"/>
    </source>
</evidence>
<sequence>MTQLATETLHERFAAVADRFADAVAVSDHGRHLRYAEVFDRARSLAADLRALDVPPGSLVALRVPRSAEFVVGVLGIMLAGCGYVPVDPAYPAERQEYVLDDSGVAAVVTPDGEAFAVRATGAVAPTELPDDIAYVIYTSGSTGAPKGVLVGHRQVLALIDACDERYEFDAADVWTLFHSPSFDFSVWELWGALLHGGRLVVVPAETGASPPAFARLLAEESVTVLSQVPTSFGYLVAALEDEPLALPCLRYVVFGGEAVNPAAVERWFAAGWAPGATVVNMYGITETTVHVTHAVLTPGRTRPRRDATPIGTPLAHLRVIVVDDDLRPVPPGTAGEMLIAGAGVSHGYLNRPELTGRRFVRMSDVDGLVYRSGDWGVLDEDGRLHYVGRRDGQVQLRGFRIECGEIEATLSVHPGVLECAVVLGANRLAEPVLEAHVVPRGAPVAAAELRAHLRASLPAHMVPGRFRVHTELPRAASGKIDRAVLAAAGRPAAQGRGLERA</sequence>
<dbReference type="InterPro" id="IPR042099">
    <property type="entry name" value="ANL_N_sf"/>
</dbReference>
<dbReference type="PANTHER" id="PTHR45527:SF1">
    <property type="entry name" value="FATTY ACID SYNTHASE"/>
    <property type="match status" value="1"/>
</dbReference>
<dbReference type="GO" id="GO:0043041">
    <property type="term" value="P:amino acid activation for nonribosomal peptide biosynthetic process"/>
    <property type="evidence" value="ECO:0007669"/>
    <property type="project" value="TreeGrafter"/>
</dbReference>
<dbReference type="Gene3D" id="3.40.50.12780">
    <property type="entry name" value="N-terminal domain of ligase-like"/>
    <property type="match status" value="1"/>
</dbReference>
<evidence type="ECO:0000259" key="2">
    <source>
        <dbReference type="Pfam" id="PF13193"/>
    </source>
</evidence>
<dbReference type="STRING" id="402600.SAMN05216188_13711"/>